<reference evidence="3" key="1">
    <citation type="journal article" date="2005" name="Nature">
        <title>The map-based sequence of the rice genome.</title>
        <authorList>
            <consortium name="International rice genome sequencing project (IRGSP)"/>
            <person name="Matsumoto T."/>
            <person name="Wu J."/>
            <person name="Kanamori H."/>
            <person name="Katayose Y."/>
            <person name="Fujisawa M."/>
            <person name="Namiki N."/>
            <person name="Mizuno H."/>
            <person name="Yamamoto K."/>
            <person name="Antonio B.A."/>
            <person name="Baba T."/>
            <person name="Sakata K."/>
            <person name="Nagamura Y."/>
            <person name="Aoki H."/>
            <person name="Arikawa K."/>
            <person name="Arita K."/>
            <person name="Bito T."/>
            <person name="Chiden Y."/>
            <person name="Fujitsuka N."/>
            <person name="Fukunaka R."/>
            <person name="Hamada M."/>
            <person name="Harada C."/>
            <person name="Hayashi A."/>
            <person name="Hijishita S."/>
            <person name="Honda M."/>
            <person name="Hosokawa S."/>
            <person name="Ichikawa Y."/>
            <person name="Idonuma A."/>
            <person name="Iijima M."/>
            <person name="Ikeda M."/>
            <person name="Ikeno M."/>
            <person name="Ito K."/>
            <person name="Ito S."/>
            <person name="Ito T."/>
            <person name="Ito Y."/>
            <person name="Ito Y."/>
            <person name="Iwabuchi A."/>
            <person name="Kamiya K."/>
            <person name="Karasawa W."/>
            <person name="Kurita K."/>
            <person name="Katagiri S."/>
            <person name="Kikuta A."/>
            <person name="Kobayashi H."/>
            <person name="Kobayashi N."/>
            <person name="Machita K."/>
            <person name="Maehara T."/>
            <person name="Masukawa M."/>
            <person name="Mizubayashi T."/>
            <person name="Mukai Y."/>
            <person name="Nagasaki H."/>
            <person name="Nagata Y."/>
            <person name="Naito S."/>
            <person name="Nakashima M."/>
            <person name="Nakama Y."/>
            <person name="Nakamichi Y."/>
            <person name="Nakamura M."/>
            <person name="Meguro A."/>
            <person name="Negishi M."/>
            <person name="Ohta I."/>
            <person name="Ohta T."/>
            <person name="Okamoto M."/>
            <person name="Ono N."/>
            <person name="Saji S."/>
            <person name="Sakaguchi M."/>
            <person name="Sakai K."/>
            <person name="Shibata M."/>
            <person name="Shimokawa T."/>
            <person name="Song J."/>
            <person name="Takazaki Y."/>
            <person name="Terasawa K."/>
            <person name="Tsugane M."/>
            <person name="Tsuji K."/>
            <person name="Ueda S."/>
            <person name="Waki K."/>
            <person name="Yamagata H."/>
            <person name="Yamamoto M."/>
            <person name="Yamamoto S."/>
            <person name="Yamane H."/>
            <person name="Yoshiki S."/>
            <person name="Yoshihara R."/>
            <person name="Yukawa K."/>
            <person name="Zhong H."/>
            <person name="Yano M."/>
            <person name="Yuan Q."/>
            <person name="Ouyang S."/>
            <person name="Liu J."/>
            <person name="Jones K.M."/>
            <person name="Gansberger K."/>
            <person name="Moffat K."/>
            <person name="Hill J."/>
            <person name="Bera J."/>
            <person name="Fadrosh D."/>
            <person name="Jin S."/>
            <person name="Johri S."/>
            <person name="Kim M."/>
            <person name="Overton L."/>
            <person name="Reardon M."/>
            <person name="Tsitrin T."/>
            <person name="Vuong H."/>
            <person name="Weaver B."/>
            <person name="Ciecko A."/>
            <person name="Tallon L."/>
            <person name="Jackson J."/>
            <person name="Pai G."/>
            <person name="Aken S.V."/>
            <person name="Utterback T."/>
            <person name="Reidmuller S."/>
            <person name="Feldblyum T."/>
            <person name="Hsiao J."/>
            <person name="Zismann V."/>
            <person name="Iobst S."/>
            <person name="de Vazeille A.R."/>
            <person name="Buell C.R."/>
            <person name="Ying K."/>
            <person name="Li Y."/>
            <person name="Lu T."/>
            <person name="Huang Y."/>
            <person name="Zhao Q."/>
            <person name="Feng Q."/>
            <person name="Zhang L."/>
            <person name="Zhu J."/>
            <person name="Weng Q."/>
            <person name="Mu J."/>
            <person name="Lu Y."/>
            <person name="Fan D."/>
            <person name="Liu Y."/>
            <person name="Guan J."/>
            <person name="Zhang Y."/>
            <person name="Yu S."/>
            <person name="Liu X."/>
            <person name="Zhang Y."/>
            <person name="Hong G."/>
            <person name="Han B."/>
            <person name="Choisne N."/>
            <person name="Demange N."/>
            <person name="Orjeda G."/>
            <person name="Samain S."/>
            <person name="Cattolico L."/>
            <person name="Pelletier E."/>
            <person name="Couloux A."/>
            <person name="Segurens B."/>
            <person name="Wincker P."/>
            <person name="D'Hont A."/>
            <person name="Scarpelli C."/>
            <person name="Weissenbach J."/>
            <person name="Salanoubat M."/>
            <person name="Quetier F."/>
            <person name="Yu Y."/>
            <person name="Kim H.R."/>
            <person name="Rambo T."/>
            <person name="Currie J."/>
            <person name="Collura K."/>
            <person name="Luo M."/>
            <person name="Yang T."/>
            <person name="Ammiraju J.S.S."/>
            <person name="Engler F."/>
            <person name="Soderlund C."/>
            <person name="Wing R.A."/>
            <person name="Palmer L.E."/>
            <person name="de la Bastide M."/>
            <person name="Spiegel L."/>
            <person name="Nascimento L."/>
            <person name="Zutavern T."/>
            <person name="O'Shaughnessy A."/>
            <person name="Dike S."/>
            <person name="Dedhia N."/>
            <person name="Preston R."/>
            <person name="Balija V."/>
            <person name="McCombie W.R."/>
            <person name="Chow T."/>
            <person name="Chen H."/>
            <person name="Chung M."/>
            <person name="Chen C."/>
            <person name="Shaw J."/>
            <person name="Wu H."/>
            <person name="Hsiao K."/>
            <person name="Chao Y."/>
            <person name="Chu M."/>
            <person name="Cheng C."/>
            <person name="Hour A."/>
            <person name="Lee P."/>
            <person name="Lin S."/>
            <person name="Lin Y."/>
            <person name="Liou J."/>
            <person name="Liu S."/>
            <person name="Hsing Y."/>
            <person name="Raghuvanshi S."/>
            <person name="Mohanty A."/>
            <person name="Bharti A.K."/>
            <person name="Gaur A."/>
            <person name="Gupta V."/>
            <person name="Kumar D."/>
            <person name="Ravi V."/>
            <person name="Vij S."/>
            <person name="Kapur A."/>
            <person name="Khurana P."/>
            <person name="Khurana P."/>
            <person name="Khurana J.P."/>
            <person name="Tyagi A.K."/>
            <person name="Gaikwad K."/>
            <person name="Singh A."/>
            <person name="Dalal V."/>
            <person name="Srivastava S."/>
            <person name="Dixit A."/>
            <person name="Pal A.K."/>
            <person name="Ghazi I.A."/>
            <person name="Yadav M."/>
            <person name="Pandit A."/>
            <person name="Bhargava A."/>
            <person name="Sureshbabu K."/>
            <person name="Batra K."/>
            <person name="Sharma T.R."/>
            <person name="Mohapatra T."/>
            <person name="Singh N.K."/>
            <person name="Messing J."/>
            <person name="Nelson A.B."/>
            <person name="Fuks G."/>
            <person name="Kavchok S."/>
            <person name="Keizer G."/>
            <person name="Linton E."/>
            <person name="Llaca V."/>
            <person name="Song R."/>
            <person name="Tanyolac B."/>
            <person name="Young S."/>
            <person name="Ho-Il K."/>
            <person name="Hahn J.H."/>
            <person name="Sangsakoo G."/>
            <person name="Vanavichit A."/>
            <person name="de Mattos Luiz.A.T."/>
            <person name="Zimmer P.D."/>
            <person name="Malone G."/>
            <person name="Dellagostin O."/>
            <person name="de Oliveira A.C."/>
            <person name="Bevan M."/>
            <person name="Bancroft I."/>
            <person name="Minx P."/>
            <person name="Cordum H."/>
            <person name="Wilson R."/>
            <person name="Cheng Z."/>
            <person name="Jin W."/>
            <person name="Jiang J."/>
            <person name="Leong S.A."/>
            <person name="Iwama H."/>
            <person name="Gojobori T."/>
            <person name="Itoh T."/>
            <person name="Niimura Y."/>
            <person name="Fujii Y."/>
            <person name="Habara T."/>
            <person name="Sakai H."/>
            <person name="Sato Y."/>
            <person name="Wilson G."/>
            <person name="Kumar K."/>
            <person name="McCouch S."/>
            <person name="Juretic N."/>
            <person name="Hoen D."/>
            <person name="Wright S."/>
            <person name="Bruskiewich R."/>
            <person name="Bureau T."/>
            <person name="Miyao A."/>
            <person name="Hirochika H."/>
            <person name="Nishikawa T."/>
            <person name="Kadowaki K."/>
            <person name="Sugiura M."/>
            <person name="Burr B."/>
            <person name="Sasaki T."/>
        </authorList>
    </citation>
    <scope>NUCLEOTIDE SEQUENCE [LARGE SCALE GENOMIC DNA]</scope>
    <source>
        <strain evidence="3">cv. Nipponbare</strain>
    </source>
</reference>
<protein>
    <submittedName>
        <fullName evidence="2">Uncharacterized protein</fullName>
    </submittedName>
</protein>
<dbReference type="Proteomes" id="UP000000763">
    <property type="component" value="Chromosome 11"/>
</dbReference>
<reference evidence="3" key="2">
    <citation type="journal article" date="2008" name="Nucleic Acids Res.">
        <title>The rice annotation project database (RAP-DB): 2008 update.</title>
        <authorList>
            <consortium name="The rice annotation project (RAP)"/>
        </authorList>
    </citation>
    <scope>GENOME REANNOTATION</scope>
    <source>
        <strain evidence="3">cv. Nipponbare</strain>
    </source>
</reference>
<name>Q2R6H1_ORYSJ</name>
<evidence type="ECO:0000256" key="1">
    <source>
        <dbReference type="SAM" id="MobiDB-lite"/>
    </source>
</evidence>
<evidence type="ECO:0000313" key="3">
    <source>
        <dbReference type="Proteomes" id="UP000000763"/>
    </source>
</evidence>
<accession>Q2R6H1</accession>
<evidence type="ECO:0000313" key="2">
    <source>
        <dbReference type="EMBL" id="AAX96533.1"/>
    </source>
</evidence>
<proteinExistence type="predicted"/>
<feature type="compositionally biased region" description="Gly residues" evidence="1">
    <location>
        <begin position="66"/>
        <end position="75"/>
    </location>
</feature>
<dbReference type="EMBL" id="AC138195">
    <property type="protein sequence ID" value="AAX96533.1"/>
    <property type="molecule type" value="Genomic_DNA"/>
</dbReference>
<organism evidence="2 3">
    <name type="scientific">Oryza sativa subsp. japonica</name>
    <name type="common">Rice</name>
    <dbReference type="NCBI Taxonomy" id="39947"/>
    <lineage>
        <taxon>Eukaryota</taxon>
        <taxon>Viridiplantae</taxon>
        <taxon>Streptophyta</taxon>
        <taxon>Embryophyta</taxon>
        <taxon>Tracheophyta</taxon>
        <taxon>Spermatophyta</taxon>
        <taxon>Magnoliopsida</taxon>
        <taxon>Liliopsida</taxon>
        <taxon>Poales</taxon>
        <taxon>Poaceae</taxon>
        <taxon>BOP clade</taxon>
        <taxon>Oryzoideae</taxon>
        <taxon>Oryzeae</taxon>
        <taxon>Oryzinae</taxon>
        <taxon>Oryza</taxon>
        <taxon>Oryza sativa</taxon>
    </lineage>
</organism>
<dbReference type="AlphaFoldDB" id="Q2R6H1"/>
<sequence length="75" mass="8292">MEVKKPVGRQLVLKMITPISGSGDVACREDDSTSWRHTRRPVDEDVDVQQQQHNRPAVQAETPVGSGRGGRLVKT</sequence>
<feature type="region of interest" description="Disordered" evidence="1">
    <location>
        <begin position="21"/>
        <end position="75"/>
    </location>
</feature>